<dbReference type="EMBL" id="BARS01054111">
    <property type="protein sequence ID" value="GAG45698.1"/>
    <property type="molecule type" value="Genomic_DNA"/>
</dbReference>
<name>X0YAE3_9ZZZZ</name>
<keyword evidence="1" id="KW-0812">Transmembrane</keyword>
<evidence type="ECO:0000313" key="2">
    <source>
        <dbReference type="EMBL" id="GAG45698.1"/>
    </source>
</evidence>
<feature type="transmembrane region" description="Helical" evidence="1">
    <location>
        <begin position="20"/>
        <end position="42"/>
    </location>
</feature>
<protein>
    <submittedName>
        <fullName evidence="2">Uncharacterized protein</fullName>
    </submittedName>
</protein>
<keyword evidence="1" id="KW-1133">Transmembrane helix</keyword>
<gene>
    <name evidence="2" type="ORF">S01H1_80173</name>
</gene>
<sequence length="196" mass="21664">SYLKNAARKVRVFTPDFNVALLVTLLFAGLTLFELPPIFWVLDASESIKDRAAHTYGEPPYGHAEESPLDVFTKRMGLDLEASLEVLREAGLAVEGRRETLRAIANRNRLTPQQVYETMEPGLRGDSSEEPIGSPVPTKLGRKTLAEVSALLGLKTGRAVAILRRHGISADPDDRLKDLAENNSKTPVELYELLQD</sequence>
<evidence type="ECO:0000256" key="1">
    <source>
        <dbReference type="SAM" id="Phobius"/>
    </source>
</evidence>
<comment type="caution">
    <text evidence="2">The sequence shown here is derived from an EMBL/GenBank/DDBJ whole genome shotgun (WGS) entry which is preliminary data.</text>
</comment>
<proteinExistence type="predicted"/>
<accession>X0YAE3</accession>
<reference evidence="2" key="1">
    <citation type="journal article" date="2014" name="Front. Microbiol.">
        <title>High frequency of phylogenetically diverse reductive dehalogenase-homologous genes in deep subseafloor sedimentary metagenomes.</title>
        <authorList>
            <person name="Kawai M."/>
            <person name="Futagami T."/>
            <person name="Toyoda A."/>
            <person name="Takaki Y."/>
            <person name="Nishi S."/>
            <person name="Hori S."/>
            <person name="Arai W."/>
            <person name="Tsubouchi T."/>
            <person name="Morono Y."/>
            <person name="Uchiyama I."/>
            <person name="Ito T."/>
            <person name="Fujiyama A."/>
            <person name="Inagaki F."/>
            <person name="Takami H."/>
        </authorList>
    </citation>
    <scope>NUCLEOTIDE SEQUENCE</scope>
    <source>
        <strain evidence="2">Expedition CK06-06</strain>
    </source>
</reference>
<keyword evidence="1" id="KW-0472">Membrane</keyword>
<organism evidence="2">
    <name type="scientific">marine sediment metagenome</name>
    <dbReference type="NCBI Taxonomy" id="412755"/>
    <lineage>
        <taxon>unclassified sequences</taxon>
        <taxon>metagenomes</taxon>
        <taxon>ecological metagenomes</taxon>
    </lineage>
</organism>
<feature type="non-terminal residue" evidence="2">
    <location>
        <position position="1"/>
    </location>
</feature>
<dbReference type="AlphaFoldDB" id="X0YAE3"/>